<protein>
    <submittedName>
        <fullName evidence="4">Chromobox protein-like protein 1</fullName>
    </submittedName>
</protein>
<dbReference type="AlphaFoldDB" id="A0A8J6GPL2"/>
<accession>A0A8J6GPL2</accession>
<proteinExistence type="predicted"/>
<comment type="caution">
    <text evidence="4">The sequence shown here is derived from an EMBL/GenBank/DDBJ whole genome shotgun (WGS) entry which is preliminary data.</text>
</comment>
<dbReference type="InterPro" id="IPR008251">
    <property type="entry name" value="Chromo_shadow_dom"/>
</dbReference>
<sequence>MLLTTWTNTHEADMLPAKEANVKCPPDCHTFSEDKLMRYSYPSGDDVKKDDKNYLSWSPGPATSACGVFYSASRCLETAFQELA</sequence>
<evidence type="ECO:0000256" key="2">
    <source>
        <dbReference type="ARBA" id="ARBA00023242"/>
    </source>
</evidence>
<reference evidence="4" key="1">
    <citation type="submission" date="2020-03" db="EMBL/GenBank/DDBJ databases">
        <title>Studies in the Genomics of Life Span.</title>
        <authorList>
            <person name="Glass D."/>
        </authorList>
    </citation>
    <scope>NUCLEOTIDE SEQUENCE</scope>
    <source>
        <strain evidence="4">LTLLF</strain>
        <tissue evidence="4">Muscle</tissue>
    </source>
</reference>
<dbReference type="Gene3D" id="2.40.50.40">
    <property type="match status" value="1"/>
</dbReference>
<organism evidence="4 5">
    <name type="scientific">Microtus ochrogaster</name>
    <name type="common">Prairie vole</name>
    <dbReference type="NCBI Taxonomy" id="79684"/>
    <lineage>
        <taxon>Eukaryota</taxon>
        <taxon>Metazoa</taxon>
        <taxon>Chordata</taxon>
        <taxon>Craniata</taxon>
        <taxon>Vertebrata</taxon>
        <taxon>Euteleostomi</taxon>
        <taxon>Mammalia</taxon>
        <taxon>Eutheria</taxon>
        <taxon>Euarchontoglires</taxon>
        <taxon>Glires</taxon>
        <taxon>Rodentia</taxon>
        <taxon>Myomorpha</taxon>
        <taxon>Muroidea</taxon>
        <taxon>Cricetidae</taxon>
        <taxon>Arvicolinae</taxon>
        <taxon>Microtus</taxon>
    </lineage>
</organism>
<gene>
    <name evidence="4" type="ORF">LTLLF_132590</name>
</gene>
<keyword evidence="2" id="KW-0539">Nucleus</keyword>
<evidence type="ECO:0000259" key="3">
    <source>
        <dbReference type="Pfam" id="PF01393"/>
    </source>
</evidence>
<dbReference type="GO" id="GO:0005634">
    <property type="term" value="C:nucleus"/>
    <property type="evidence" value="ECO:0007669"/>
    <property type="project" value="UniProtKB-SubCell"/>
</dbReference>
<dbReference type="Proteomes" id="UP000710432">
    <property type="component" value="Unassembled WGS sequence"/>
</dbReference>
<dbReference type="InterPro" id="IPR016197">
    <property type="entry name" value="Chromo-like_dom_sf"/>
</dbReference>
<evidence type="ECO:0000313" key="4">
    <source>
        <dbReference type="EMBL" id="KAH0514980.1"/>
    </source>
</evidence>
<evidence type="ECO:0000256" key="1">
    <source>
        <dbReference type="ARBA" id="ARBA00004123"/>
    </source>
</evidence>
<comment type="subcellular location">
    <subcellularLocation>
        <location evidence="1">Nucleus</location>
    </subcellularLocation>
</comment>
<dbReference type="SUPFAM" id="SSF54160">
    <property type="entry name" value="Chromo domain-like"/>
    <property type="match status" value="1"/>
</dbReference>
<evidence type="ECO:0000313" key="5">
    <source>
        <dbReference type="Proteomes" id="UP000710432"/>
    </source>
</evidence>
<dbReference type="EMBL" id="JAATJU010021012">
    <property type="protein sequence ID" value="KAH0514980.1"/>
    <property type="molecule type" value="Genomic_DNA"/>
</dbReference>
<dbReference type="Pfam" id="PF01393">
    <property type="entry name" value="Chromo_shadow"/>
    <property type="match status" value="1"/>
</dbReference>
<feature type="domain" description="Chromo shadow" evidence="3">
    <location>
        <begin position="1"/>
        <end position="25"/>
    </location>
</feature>
<name>A0A8J6GPL2_MICOH</name>